<protein>
    <submittedName>
        <fullName evidence="3">PAP2 superfamily protein</fullName>
    </submittedName>
</protein>
<dbReference type="Proteomes" id="UP000291832">
    <property type="component" value="Unassembled WGS sequence"/>
</dbReference>
<evidence type="ECO:0000313" key="3">
    <source>
        <dbReference type="EMBL" id="RZT62686.1"/>
    </source>
</evidence>
<keyword evidence="1" id="KW-0812">Transmembrane</keyword>
<evidence type="ECO:0000259" key="2">
    <source>
        <dbReference type="Pfam" id="PF01569"/>
    </source>
</evidence>
<organism evidence="3 4">
    <name type="scientific">Leucobacter luti</name>
    <dbReference type="NCBI Taxonomy" id="340320"/>
    <lineage>
        <taxon>Bacteria</taxon>
        <taxon>Bacillati</taxon>
        <taxon>Actinomycetota</taxon>
        <taxon>Actinomycetes</taxon>
        <taxon>Micrococcales</taxon>
        <taxon>Microbacteriaceae</taxon>
        <taxon>Leucobacter</taxon>
    </lineage>
</organism>
<dbReference type="AlphaFoldDB" id="A0A4Q7TPF6"/>
<feature type="transmembrane region" description="Helical" evidence="1">
    <location>
        <begin position="94"/>
        <end position="113"/>
    </location>
</feature>
<feature type="domain" description="Phosphatidic acid phosphatase type 2/haloperoxidase" evidence="2">
    <location>
        <begin position="97"/>
        <end position="205"/>
    </location>
</feature>
<dbReference type="RefSeq" id="WP_130454565.1">
    <property type="nucleotide sequence ID" value="NZ_QYAG01000002.1"/>
</dbReference>
<keyword evidence="1" id="KW-0472">Membrane</keyword>
<feature type="transmembrane region" description="Helical" evidence="1">
    <location>
        <begin position="20"/>
        <end position="41"/>
    </location>
</feature>
<evidence type="ECO:0000256" key="1">
    <source>
        <dbReference type="SAM" id="Phobius"/>
    </source>
</evidence>
<dbReference type="Pfam" id="PF01569">
    <property type="entry name" value="PAP2"/>
    <property type="match status" value="1"/>
</dbReference>
<keyword evidence="4" id="KW-1185">Reference proteome</keyword>
<feature type="transmembrane region" description="Helical" evidence="1">
    <location>
        <begin position="161"/>
        <end position="183"/>
    </location>
</feature>
<dbReference type="InterPro" id="IPR000326">
    <property type="entry name" value="PAP2/HPO"/>
</dbReference>
<dbReference type="SUPFAM" id="SSF48317">
    <property type="entry name" value="Acid phosphatase/Vanadium-dependent haloperoxidase"/>
    <property type="match status" value="1"/>
</dbReference>
<proteinExistence type="predicted"/>
<dbReference type="OrthoDB" id="3240395at2"/>
<dbReference type="Gene3D" id="1.20.144.10">
    <property type="entry name" value="Phosphatidic acid phosphatase type 2/haloperoxidase"/>
    <property type="match status" value="1"/>
</dbReference>
<feature type="transmembrane region" description="Helical" evidence="1">
    <location>
        <begin position="67"/>
        <end position="89"/>
    </location>
</feature>
<evidence type="ECO:0000313" key="4">
    <source>
        <dbReference type="Proteomes" id="UP000291832"/>
    </source>
</evidence>
<feature type="transmembrane region" description="Helical" evidence="1">
    <location>
        <begin position="261"/>
        <end position="281"/>
    </location>
</feature>
<dbReference type="EMBL" id="SHKI01000006">
    <property type="protein sequence ID" value="RZT62686.1"/>
    <property type="molecule type" value="Genomic_DNA"/>
</dbReference>
<comment type="caution">
    <text evidence="3">The sequence shown here is derived from an EMBL/GenBank/DDBJ whole genome shotgun (WGS) entry which is preliminary data.</text>
</comment>
<feature type="transmembrane region" description="Helical" evidence="1">
    <location>
        <begin position="221"/>
        <end position="249"/>
    </location>
</feature>
<name>A0A4Q7TPF6_9MICO</name>
<accession>A0A4Q7TPF6</accession>
<feature type="transmembrane region" description="Helical" evidence="1">
    <location>
        <begin position="189"/>
        <end position="209"/>
    </location>
</feature>
<dbReference type="InterPro" id="IPR036938">
    <property type="entry name" value="PAP2/HPO_sf"/>
</dbReference>
<sequence>MSRERDTRSLGAPSARRWWVTLACAVALFGAVYVAAVLTPAGQAFENAALRGADQVSAGEFALASDALGRITLISLAVATVGVGAIGLLRRQPALAAIAVGVIAAGQLVTQSLKRWVLPRPELVPVTGDFTENSFPSGHTTIAMTVLVAVFLVVPYRWRGIAMLFTSGWAVGIGAYTVTAKWHRLSDTIGADLVALALGAVAALILLRMRRLEIIARPPRARTAVVVVFAVLCAVSCALGALLATAALRYTLTDPVIEWDVYLSAHALALAGSLGAALAYWGTWHRIGVRPAPPRHE</sequence>
<feature type="transmembrane region" description="Helical" evidence="1">
    <location>
        <begin position="133"/>
        <end position="154"/>
    </location>
</feature>
<gene>
    <name evidence="3" type="ORF">EV139_2386</name>
</gene>
<reference evidence="3 4" key="1">
    <citation type="journal article" date="2015" name="Stand. Genomic Sci.">
        <title>Genomic Encyclopedia of Bacterial and Archaeal Type Strains, Phase III: the genomes of soil and plant-associated and newly described type strains.</title>
        <authorList>
            <person name="Whitman W.B."/>
            <person name="Woyke T."/>
            <person name="Klenk H.P."/>
            <person name="Zhou Y."/>
            <person name="Lilburn T.G."/>
            <person name="Beck B.J."/>
            <person name="De Vos P."/>
            <person name="Vandamme P."/>
            <person name="Eisen J.A."/>
            <person name="Garrity G."/>
            <person name="Hugenholtz P."/>
            <person name="Kyrpides N.C."/>
        </authorList>
    </citation>
    <scope>NUCLEOTIDE SEQUENCE [LARGE SCALE GENOMIC DNA]</scope>
    <source>
        <strain evidence="3 4">RF6</strain>
    </source>
</reference>
<keyword evidence="1" id="KW-1133">Transmembrane helix</keyword>